<comment type="caution">
    <text evidence="1">The sequence shown here is derived from an EMBL/GenBank/DDBJ whole genome shotgun (WGS) entry which is preliminary data.</text>
</comment>
<keyword evidence="2" id="KW-1185">Reference proteome</keyword>
<accession>A0A8H6VUC7</accession>
<dbReference type="EMBL" id="JACAZE010000019">
    <property type="protein sequence ID" value="KAF7294269.1"/>
    <property type="molecule type" value="Genomic_DNA"/>
</dbReference>
<dbReference type="OrthoDB" id="2724540at2759"/>
<evidence type="ECO:0000313" key="2">
    <source>
        <dbReference type="Proteomes" id="UP000613580"/>
    </source>
</evidence>
<dbReference type="AlphaFoldDB" id="A0A8H6VUC7"/>
<reference evidence="1" key="1">
    <citation type="submission" date="2020-05" db="EMBL/GenBank/DDBJ databases">
        <title>Mycena genomes resolve the evolution of fungal bioluminescence.</title>
        <authorList>
            <person name="Tsai I.J."/>
        </authorList>
    </citation>
    <scope>NUCLEOTIDE SEQUENCE</scope>
    <source>
        <strain evidence="1">110903Hualien_Pintung</strain>
    </source>
</reference>
<proteinExistence type="predicted"/>
<name>A0A8H6VUC7_MYCCL</name>
<sequence>MFSALQSFLFGNGAPKHPSVCIAIAQDTGDPKDLDRCASVLHIIPEDGSLEQYTWFRFDGRVSLPRARELRREQLGTISIPADAESAFVQDKFLGEVYAVAHNGHKEIRSAALETIARWKVYDNPALPFQTHSILFLDIERKSAGEIYGSPRSIMPMSM</sequence>
<gene>
    <name evidence="1" type="ORF">HMN09_01155500</name>
</gene>
<organism evidence="1 2">
    <name type="scientific">Mycena chlorophos</name>
    <name type="common">Agaric fungus</name>
    <name type="synonym">Agaricus chlorophos</name>
    <dbReference type="NCBI Taxonomy" id="658473"/>
    <lineage>
        <taxon>Eukaryota</taxon>
        <taxon>Fungi</taxon>
        <taxon>Dikarya</taxon>
        <taxon>Basidiomycota</taxon>
        <taxon>Agaricomycotina</taxon>
        <taxon>Agaricomycetes</taxon>
        <taxon>Agaricomycetidae</taxon>
        <taxon>Agaricales</taxon>
        <taxon>Marasmiineae</taxon>
        <taxon>Mycenaceae</taxon>
        <taxon>Mycena</taxon>
    </lineage>
</organism>
<protein>
    <submittedName>
        <fullName evidence="1">Uncharacterized protein</fullName>
    </submittedName>
</protein>
<evidence type="ECO:0000313" key="1">
    <source>
        <dbReference type="EMBL" id="KAF7294269.1"/>
    </source>
</evidence>
<dbReference type="Proteomes" id="UP000613580">
    <property type="component" value="Unassembled WGS sequence"/>
</dbReference>